<evidence type="ECO:0000256" key="5">
    <source>
        <dbReference type="ARBA" id="ARBA00022737"/>
    </source>
</evidence>
<evidence type="ECO:0000256" key="10">
    <source>
        <dbReference type="PROSITE-ProRule" id="PRU00282"/>
    </source>
</evidence>
<feature type="repeat" description="Solcar" evidence="10">
    <location>
        <begin position="118"/>
        <end position="204"/>
    </location>
</feature>
<evidence type="ECO:0000256" key="9">
    <source>
        <dbReference type="ARBA" id="ARBA00023136"/>
    </source>
</evidence>
<dbReference type="EMBL" id="MU251553">
    <property type="protein sequence ID" value="KAG9232346.1"/>
    <property type="molecule type" value="Genomic_DNA"/>
</dbReference>
<evidence type="ECO:0000313" key="13">
    <source>
        <dbReference type="Proteomes" id="UP000824998"/>
    </source>
</evidence>
<organism evidence="12 13">
    <name type="scientific">Amylocarpus encephaloides</name>
    <dbReference type="NCBI Taxonomy" id="45428"/>
    <lineage>
        <taxon>Eukaryota</taxon>
        <taxon>Fungi</taxon>
        <taxon>Dikarya</taxon>
        <taxon>Ascomycota</taxon>
        <taxon>Pezizomycotina</taxon>
        <taxon>Leotiomycetes</taxon>
        <taxon>Helotiales</taxon>
        <taxon>Helotiales incertae sedis</taxon>
        <taxon>Amylocarpus</taxon>
    </lineage>
</organism>
<name>A0A9P7YFA1_9HELO</name>
<protein>
    <submittedName>
        <fullName evidence="12">Mitoferrin</fullName>
    </submittedName>
</protein>
<comment type="similarity">
    <text evidence="2 11">Belongs to the mitochondrial carrier (TC 2.A.29) family.</text>
</comment>
<feature type="repeat" description="Solcar" evidence="10">
    <location>
        <begin position="211"/>
        <end position="302"/>
    </location>
</feature>
<dbReference type="InterPro" id="IPR002067">
    <property type="entry name" value="MCP"/>
</dbReference>
<reference evidence="12" key="1">
    <citation type="journal article" date="2021" name="IMA Fungus">
        <title>Genomic characterization of three marine fungi, including Emericellopsis atlantica sp. nov. with signatures of a generalist lifestyle and marine biomass degradation.</title>
        <authorList>
            <person name="Hagestad O.C."/>
            <person name="Hou L."/>
            <person name="Andersen J.H."/>
            <person name="Hansen E.H."/>
            <person name="Altermark B."/>
            <person name="Li C."/>
            <person name="Kuhnert E."/>
            <person name="Cox R.J."/>
            <person name="Crous P.W."/>
            <person name="Spatafora J.W."/>
            <person name="Lail K."/>
            <person name="Amirebrahimi M."/>
            <person name="Lipzen A."/>
            <person name="Pangilinan J."/>
            <person name="Andreopoulos W."/>
            <person name="Hayes R.D."/>
            <person name="Ng V."/>
            <person name="Grigoriev I.V."/>
            <person name="Jackson S.A."/>
            <person name="Sutton T.D.S."/>
            <person name="Dobson A.D.W."/>
            <person name="Rama T."/>
        </authorList>
    </citation>
    <scope>NUCLEOTIDE SEQUENCE</scope>
    <source>
        <strain evidence="12">TRa018bII</strain>
    </source>
</reference>
<keyword evidence="6" id="KW-0999">Mitochondrion inner membrane</keyword>
<dbReference type="FunFam" id="1.50.40.10:FF:000029">
    <property type="entry name" value="Solute carrier family 25 member 28"/>
    <property type="match status" value="1"/>
</dbReference>
<dbReference type="PANTHER" id="PTHR45758:SF4">
    <property type="entry name" value="MITOFERRIN-1"/>
    <property type="match status" value="1"/>
</dbReference>
<dbReference type="GO" id="GO:0005743">
    <property type="term" value="C:mitochondrial inner membrane"/>
    <property type="evidence" value="ECO:0007669"/>
    <property type="project" value="UniProtKB-SubCell"/>
</dbReference>
<dbReference type="InterPro" id="IPR018108">
    <property type="entry name" value="MCP_transmembrane"/>
</dbReference>
<keyword evidence="3 11" id="KW-0813">Transport</keyword>
<comment type="caution">
    <text evidence="12">The sequence shown here is derived from an EMBL/GenBank/DDBJ whole genome shotgun (WGS) entry which is preliminary data.</text>
</comment>
<dbReference type="Gene3D" id="1.50.40.10">
    <property type="entry name" value="Mitochondrial carrier domain"/>
    <property type="match status" value="2"/>
</dbReference>
<dbReference type="AlphaFoldDB" id="A0A9P7YFA1"/>
<evidence type="ECO:0000313" key="12">
    <source>
        <dbReference type="EMBL" id="KAG9232346.1"/>
    </source>
</evidence>
<keyword evidence="5" id="KW-0677">Repeat</keyword>
<evidence type="ECO:0000256" key="1">
    <source>
        <dbReference type="ARBA" id="ARBA00004448"/>
    </source>
</evidence>
<evidence type="ECO:0000256" key="3">
    <source>
        <dbReference type="ARBA" id="ARBA00022448"/>
    </source>
</evidence>
<keyword evidence="4 10" id="KW-0812">Transmembrane</keyword>
<feature type="repeat" description="Solcar" evidence="10">
    <location>
        <begin position="22"/>
        <end position="110"/>
    </location>
</feature>
<dbReference type="InterPro" id="IPR023395">
    <property type="entry name" value="MCP_dom_sf"/>
</dbReference>
<evidence type="ECO:0000256" key="7">
    <source>
        <dbReference type="ARBA" id="ARBA00022989"/>
    </source>
</evidence>
<dbReference type="PROSITE" id="PS50920">
    <property type="entry name" value="SOLCAR"/>
    <property type="match status" value="3"/>
</dbReference>
<dbReference type="Pfam" id="PF00153">
    <property type="entry name" value="Mito_carr"/>
    <property type="match status" value="3"/>
</dbReference>
<keyword evidence="9 10" id="KW-0472">Membrane</keyword>
<dbReference type="GO" id="GO:0015093">
    <property type="term" value="F:ferrous iron transmembrane transporter activity"/>
    <property type="evidence" value="ECO:0007669"/>
    <property type="project" value="TreeGrafter"/>
</dbReference>
<dbReference type="PRINTS" id="PR00926">
    <property type="entry name" value="MITOCARRIER"/>
</dbReference>
<proteinExistence type="inferred from homology"/>
<dbReference type="PANTHER" id="PTHR45758">
    <property type="entry name" value="MITOFERRIN-1-RELATED"/>
    <property type="match status" value="1"/>
</dbReference>
<evidence type="ECO:0000256" key="8">
    <source>
        <dbReference type="ARBA" id="ARBA00023128"/>
    </source>
</evidence>
<evidence type="ECO:0000256" key="4">
    <source>
        <dbReference type="ARBA" id="ARBA00022692"/>
    </source>
</evidence>
<dbReference type="SUPFAM" id="SSF103506">
    <property type="entry name" value="Mitochondrial carrier"/>
    <property type="match status" value="1"/>
</dbReference>
<sequence>MAQPNRAPVDEPYDYEALPPNFSVLQNMMAGAFAGIAEHTVMYPIDAIKTRMQILSPTSSAVYNGMMQAGLRMGTGEGLMSLWRGISSVAIGAGPAHAVHFVTYEFVKNRMGGNNSGFQPLAAAASGACAAITSDALMNPFDVVKQRMQMHNSRRMYNTMFDCARYIYRTEGVRAFYLSYPTTLMTTIPFNTLQFLFYETQCTWLHPQRGYAPWTHCICGAIAGGAAAVLTTPTDVVKTMLQTRGTATDPQLRGVSGFAEGAKLLLQREGYAGFFKGVRPRVITSMPSTAICWSAYEASKAYFIRRNETLA</sequence>
<keyword evidence="8" id="KW-0496">Mitochondrion</keyword>
<dbReference type="Proteomes" id="UP000824998">
    <property type="component" value="Unassembled WGS sequence"/>
</dbReference>
<gene>
    <name evidence="12" type="ORF">BJ875DRAFT_81922</name>
</gene>
<dbReference type="GO" id="GO:0048250">
    <property type="term" value="P:iron import into the mitochondrion"/>
    <property type="evidence" value="ECO:0007669"/>
    <property type="project" value="TreeGrafter"/>
</dbReference>
<dbReference type="OrthoDB" id="43906at2759"/>
<keyword evidence="7" id="KW-1133">Transmembrane helix</keyword>
<accession>A0A9P7YFA1</accession>
<evidence type="ECO:0000256" key="11">
    <source>
        <dbReference type="RuleBase" id="RU000488"/>
    </source>
</evidence>
<keyword evidence="13" id="KW-1185">Reference proteome</keyword>
<evidence type="ECO:0000256" key="2">
    <source>
        <dbReference type="ARBA" id="ARBA00006375"/>
    </source>
</evidence>
<evidence type="ECO:0000256" key="6">
    <source>
        <dbReference type="ARBA" id="ARBA00022792"/>
    </source>
</evidence>
<comment type="subcellular location">
    <subcellularLocation>
        <location evidence="1">Mitochondrion inner membrane</location>
        <topology evidence="1">Multi-pass membrane protein</topology>
    </subcellularLocation>
</comment>